<dbReference type="OrthoDB" id="10044090at2759"/>
<gene>
    <name evidence="1" type="ORF">EDS130_LOCUS32838</name>
</gene>
<accession>A0A815GPA4</accession>
<reference evidence="1" key="1">
    <citation type="submission" date="2021-02" db="EMBL/GenBank/DDBJ databases">
        <authorList>
            <person name="Nowell W R."/>
        </authorList>
    </citation>
    <scope>NUCLEOTIDE SEQUENCE</scope>
</reference>
<organism evidence="1 2">
    <name type="scientific">Adineta ricciae</name>
    <name type="common">Rotifer</name>
    <dbReference type="NCBI Taxonomy" id="249248"/>
    <lineage>
        <taxon>Eukaryota</taxon>
        <taxon>Metazoa</taxon>
        <taxon>Spiralia</taxon>
        <taxon>Gnathifera</taxon>
        <taxon>Rotifera</taxon>
        <taxon>Eurotatoria</taxon>
        <taxon>Bdelloidea</taxon>
        <taxon>Adinetida</taxon>
        <taxon>Adinetidae</taxon>
        <taxon>Adineta</taxon>
    </lineage>
</organism>
<evidence type="ECO:0000313" key="1">
    <source>
        <dbReference type="EMBL" id="CAF1342848.1"/>
    </source>
</evidence>
<name>A0A815GPA4_ADIRI</name>
<comment type="caution">
    <text evidence="1">The sequence shown here is derived from an EMBL/GenBank/DDBJ whole genome shotgun (WGS) entry which is preliminary data.</text>
</comment>
<sequence>MKVAWKTINHPKIIELIEGLIREIFGSNTEIKKIVRIPIQIHFISIDYPSLRGFSGINEIFINEKYFLTKINSYKSNSSLSNSMLKMDLAAIALHECAHVRIRQQVDDINISTPNVLQLYQVNKPKTDEEFGRLAELNLFHEQIDWFQSIDTINTNYVEKFLDAIENGTHLPSLTENDGAIPRQSSTTMDVDIINDMFIC</sequence>
<protein>
    <submittedName>
        <fullName evidence="1">Uncharacterized protein</fullName>
    </submittedName>
</protein>
<dbReference type="Proteomes" id="UP000663852">
    <property type="component" value="Unassembled WGS sequence"/>
</dbReference>
<proteinExistence type="predicted"/>
<dbReference type="AlphaFoldDB" id="A0A815GPA4"/>
<evidence type="ECO:0000313" key="2">
    <source>
        <dbReference type="Proteomes" id="UP000663852"/>
    </source>
</evidence>
<dbReference type="EMBL" id="CAJNOJ010000255">
    <property type="protein sequence ID" value="CAF1342848.1"/>
    <property type="molecule type" value="Genomic_DNA"/>
</dbReference>